<name>A0AAN9KBA4_CANGL</name>
<comment type="caution">
    <text evidence="1">The sequence shown here is derived from an EMBL/GenBank/DDBJ whole genome shotgun (WGS) entry which is preliminary data.</text>
</comment>
<dbReference type="Proteomes" id="UP001367508">
    <property type="component" value="Unassembled WGS sequence"/>
</dbReference>
<proteinExistence type="predicted"/>
<protein>
    <submittedName>
        <fullName evidence="1">Uncharacterized protein</fullName>
    </submittedName>
</protein>
<dbReference type="EMBL" id="JAYMYQ010000009">
    <property type="protein sequence ID" value="KAK7312967.1"/>
    <property type="molecule type" value="Genomic_DNA"/>
</dbReference>
<evidence type="ECO:0000313" key="2">
    <source>
        <dbReference type="Proteomes" id="UP001367508"/>
    </source>
</evidence>
<accession>A0AAN9KBA4</accession>
<keyword evidence="2" id="KW-1185">Reference proteome</keyword>
<organism evidence="1 2">
    <name type="scientific">Canavalia gladiata</name>
    <name type="common">Sword bean</name>
    <name type="synonym">Dolichos gladiatus</name>
    <dbReference type="NCBI Taxonomy" id="3824"/>
    <lineage>
        <taxon>Eukaryota</taxon>
        <taxon>Viridiplantae</taxon>
        <taxon>Streptophyta</taxon>
        <taxon>Embryophyta</taxon>
        <taxon>Tracheophyta</taxon>
        <taxon>Spermatophyta</taxon>
        <taxon>Magnoliopsida</taxon>
        <taxon>eudicotyledons</taxon>
        <taxon>Gunneridae</taxon>
        <taxon>Pentapetalae</taxon>
        <taxon>rosids</taxon>
        <taxon>fabids</taxon>
        <taxon>Fabales</taxon>
        <taxon>Fabaceae</taxon>
        <taxon>Papilionoideae</taxon>
        <taxon>50 kb inversion clade</taxon>
        <taxon>NPAAA clade</taxon>
        <taxon>indigoferoid/millettioid clade</taxon>
        <taxon>Phaseoleae</taxon>
        <taxon>Canavalia</taxon>
    </lineage>
</organism>
<reference evidence="1 2" key="1">
    <citation type="submission" date="2024-01" db="EMBL/GenBank/DDBJ databases">
        <title>The genomes of 5 underutilized Papilionoideae crops provide insights into root nodulation and disease resistanc.</title>
        <authorList>
            <person name="Jiang F."/>
        </authorList>
    </citation>
    <scope>NUCLEOTIDE SEQUENCE [LARGE SCALE GENOMIC DNA]</scope>
    <source>
        <strain evidence="1">LVBAO_FW01</strain>
        <tissue evidence="1">Leaves</tissue>
    </source>
</reference>
<sequence length="276" mass="31080">MRKDLNIRGKFSLISLELKKKGESSLLFKISLYSLEGNSPRKKESHQASSNLSKEDIGMVGKLLTYLTNSVCSKVVEEMILLSDLPYAGLFPRFMTAFCHYIVLSISTNWKERIPFIPWLILLQNKGCVMLGPLVPLSPPFLVLSFSRIPTKRYMGAGNLHSVGLSDQGLCSAHLLIQLHVIDPHDPKLHDVIDLAQLKLVLANNAYQILSPGRIKRHYNPKQQLDSSGQLNQGPCKRRQVQIPCDAICFKFKRPQYQLMGHGNPSTRAAHRFHAP</sequence>
<gene>
    <name evidence="1" type="ORF">VNO77_37250</name>
</gene>
<evidence type="ECO:0000313" key="1">
    <source>
        <dbReference type="EMBL" id="KAK7312967.1"/>
    </source>
</evidence>
<dbReference type="AlphaFoldDB" id="A0AAN9KBA4"/>